<dbReference type="Proteomes" id="UP000185639">
    <property type="component" value="Unassembled WGS sequence"/>
</dbReference>
<dbReference type="Pfam" id="PF14357">
    <property type="entry name" value="DUF4404"/>
    <property type="match status" value="1"/>
</dbReference>
<gene>
    <name evidence="1" type="ORF">SAMN05421686_10120</name>
</gene>
<dbReference type="AlphaFoldDB" id="A0A1N7IUL3"/>
<organism evidence="1 2">
    <name type="scientific">Thalassolituus maritimus</name>
    <dbReference type="NCBI Taxonomy" id="484498"/>
    <lineage>
        <taxon>Bacteria</taxon>
        <taxon>Pseudomonadati</taxon>
        <taxon>Pseudomonadota</taxon>
        <taxon>Gammaproteobacteria</taxon>
        <taxon>Oceanospirillales</taxon>
        <taxon>Oceanospirillaceae</taxon>
        <taxon>Thalassolituus</taxon>
    </lineage>
</organism>
<accession>A0A1N7IUL3</accession>
<reference evidence="2" key="1">
    <citation type="submission" date="2017-01" db="EMBL/GenBank/DDBJ databases">
        <authorList>
            <person name="Varghese N."/>
            <person name="Submissions S."/>
        </authorList>
    </citation>
    <scope>NUCLEOTIDE SEQUENCE [LARGE SCALE GENOMIC DNA]</scope>
    <source>
        <strain evidence="2">DSM 24913</strain>
    </source>
</reference>
<sequence>MVKQVLNEQLESLHRTLKESPELDSETHELLLKIADDIAKLESNEAGSPELSDAVQEQVIRFEHEHPAIAAILRQLTDTLGRIGV</sequence>
<keyword evidence="2" id="KW-1185">Reference proteome</keyword>
<dbReference type="InterPro" id="IPR025516">
    <property type="entry name" value="DUF4404"/>
</dbReference>
<dbReference type="EMBL" id="FTOH01000001">
    <property type="protein sequence ID" value="SIS40783.1"/>
    <property type="molecule type" value="Genomic_DNA"/>
</dbReference>
<evidence type="ECO:0000313" key="1">
    <source>
        <dbReference type="EMBL" id="SIS40783.1"/>
    </source>
</evidence>
<dbReference type="RefSeq" id="WP_076513157.1">
    <property type="nucleotide sequence ID" value="NZ_FTOH01000001.1"/>
</dbReference>
<dbReference type="OrthoDB" id="4335607at2"/>
<protein>
    <recommendedName>
        <fullName evidence="3">Chromosome partitioning protein ParA</fullName>
    </recommendedName>
</protein>
<dbReference type="STRING" id="484498.SAMN05421686_10120"/>
<evidence type="ECO:0000313" key="2">
    <source>
        <dbReference type="Proteomes" id="UP000185639"/>
    </source>
</evidence>
<evidence type="ECO:0008006" key="3">
    <source>
        <dbReference type="Google" id="ProtNLM"/>
    </source>
</evidence>
<name>A0A1N7IUL3_9GAMM</name>
<proteinExistence type="predicted"/>